<name>A0A498IA90_MALDO</name>
<dbReference type="EMBL" id="RDQH01000339">
    <property type="protein sequence ID" value="RXH78461.1"/>
    <property type="molecule type" value="Genomic_DNA"/>
</dbReference>
<sequence length="120" mass="13685">MEDTSKPLVTGCWLPQEDNMETWVEFRYERLQDFCYKCGRICHVLNECFFAQAPGSVAGYGEWTKVAPIRDMSNTSRPITLGGPSSVVIEEIQVEHGQHNDELATIHMRTYVVVQNTNCE</sequence>
<organism evidence="2 3">
    <name type="scientific">Malus domestica</name>
    <name type="common">Apple</name>
    <name type="synonym">Pyrus malus</name>
    <dbReference type="NCBI Taxonomy" id="3750"/>
    <lineage>
        <taxon>Eukaryota</taxon>
        <taxon>Viridiplantae</taxon>
        <taxon>Streptophyta</taxon>
        <taxon>Embryophyta</taxon>
        <taxon>Tracheophyta</taxon>
        <taxon>Spermatophyta</taxon>
        <taxon>Magnoliopsida</taxon>
        <taxon>eudicotyledons</taxon>
        <taxon>Gunneridae</taxon>
        <taxon>Pentapetalae</taxon>
        <taxon>rosids</taxon>
        <taxon>fabids</taxon>
        <taxon>Rosales</taxon>
        <taxon>Rosaceae</taxon>
        <taxon>Amygdaloideae</taxon>
        <taxon>Maleae</taxon>
        <taxon>Malus</taxon>
    </lineage>
</organism>
<dbReference type="AlphaFoldDB" id="A0A498IA90"/>
<dbReference type="Pfam" id="PF14392">
    <property type="entry name" value="zf-CCHC_4"/>
    <property type="match status" value="1"/>
</dbReference>
<evidence type="ECO:0000259" key="1">
    <source>
        <dbReference type="Pfam" id="PF14392"/>
    </source>
</evidence>
<feature type="domain" description="Zinc knuckle CX2CX4HX4C" evidence="1">
    <location>
        <begin position="5"/>
        <end position="48"/>
    </location>
</feature>
<protein>
    <recommendedName>
        <fullName evidence="1">Zinc knuckle CX2CX4HX4C domain-containing protein</fullName>
    </recommendedName>
</protein>
<dbReference type="Proteomes" id="UP000290289">
    <property type="component" value="Chromosome 13"/>
</dbReference>
<gene>
    <name evidence="2" type="ORF">DVH24_001979</name>
</gene>
<reference evidence="2 3" key="1">
    <citation type="submission" date="2018-10" db="EMBL/GenBank/DDBJ databases">
        <title>A high-quality apple genome assembly.</title>
        <authorList>
            <person name="Hu J."/>
        </authorList>
    </citation>
    <scope>NUCLEOTIDE SEQUENCE [LARGE SCALE GENOMIC DNA]</scope>
    <source>
        <strain evidence="3">cv. HFTH1</strain>
        <tissue evidence="2">Young leaf</tissue>
    </source>
</reference>
<evidence type="ECO:0000313" key="3">
    <source>
        <dbReference type="Proteomes" id="UP000290289"/>
    </source>
</evidence>
<proteinExistence type="predicted"/>
<dbReference type="STRING" id="3750.A0A498IA90"/>
<keyword evidence="3" id="KW-1185">Reference proteome</keyword>
<comment type="caution">
    <text evidence="2">The sequence shown here is derived from an EMBL/GenBank/DDBJ whole genome shotgun (WGS) entry which is preliminary data.</text>
</comment>
<evidence type="ECO:0000313" key="2">
    <source>
        <dbReference type="EMBL" id="RXH78461.1"/>
    </source>
</evidence>
<dbReference type="InterPro" id="IPR025836">
    <property type="entry name" value="Zn_knuckle_CX2CX4HX4C"/>
</dbReference>
<accession>A0A498IA90</accession>